<dbReference type="RefSeq" id="WP_246062844.1">
    <property type="nucleotide sequence ID" value="NZ_JARLKN010000194.1"/>
</dbReference>
<name>A0ABT8VB39_9BACL</name>
<gene>
    <name evidence="2" type="ORF">Q3C12_14445</name>
</gene>
<feature type="transmembrane region" description="Helical" evidence="1">
    <location>
        <begin position="136"/>
        <end position="158"/>
    </location>
</feature>
<accession>A0ABT8VB39</accession>
<dbReference type="Pfam" id="PF12730">
    <property type="entry name" value="ABC2_membrane_4"/>
    <property type="match status" value="1"/>
</dbReference>
<evidence type="ECO:0000256" key="1">
    <source>
        <dbReference type="SAM" id="Phobius"/>
    </source>
</evidence>
<proteinExistence type="predicted"/>
<evidence type="ECO:0000313" key="3">
    <source>
        <dbReference type="Proteomes" id="UP001168883"/>
    </source>
</evidence>
<evidence type="ECO:0000313" key="2">
    <source>
        <dbReference type="EMBL" id="MDO3678207.1"/>
    </source>
</evidence>
<feature type="transmembrane region" description="Helical" evidence="1">
    <location>
        <begin position="54"/>
        <end position="73"/>
    </location>
</feature>
<feature type="transmembrane region" description="Helical" evidence="1">
    <location>
        <begin position="217"/>
        <end position="237"/>
    </location>
</feature>
<sequence>MLAAEWMKLKRTRGFWLLVLAVCSLHLLELFSILNQTSPGRLTWDWTFYIHYKSMTVGLFPVMNALLIGYLIAAEFQQNTISGMLAYPLSRSSFLLAKYAIAVPVLAGLLALDLLLKGAAGWIVGFEPMTAAQWGKYAWCSVLLLLTSIAFFPLNACLSLYFRSYIPNIVLGVMIIVCCEAVWDRLDYSARFPWTFPAVVIGDYIGIPKRLVGSPELLSGALLLTAVFTIFLILSFVQIRRQDIRPHGG</sequence>
<feature type="transmembrane region" description="Helical" evidence="1">
    <location>
        <begin position="94"/>
        <end position="116"/>
    </location>
</feature>
<keyword evidence="3" id="KW-1185">Reference proteome</keyword>
<reference evidence="2" key="1">
    <citation type="submission" date="2023-07" db="EMBL/GenBank/DDBJ databases">
        <authorList>
            <person name="Aktuganov G."/>
            <person name="Boyko T."/>
            <person name="Delegan Y."/>
            <person name="Galimzianova N."/>
            <person name="Gilvanova E."/>
            <person name="Korobov V."/>
            <person name="Kuzmina L."/>
            <person name="Melentiev A."/>
            <person name="Milman P."/>
            <person name="Ryabova A."/>
            <person name="Stupak E."/>
            <person name="Yasakov T."/>
            <person name="Zharikova N."/>
            <person name="Zhurenko E."/>
        </authorList>
    </citation>
    <scope>NUCLEOTIDE SEQUENCE</scope>
    <source>
        <strain evidence="2">IB-739</strain>
    </source>
</reference>
<organism evidence="2 3">
    <name type="scientific">Paenibacillus ehimensis</name>
    <dbReference type="NCBI Taxonomy" id="79264"/>
    <lineage>
        <taxon>Bacteria</taxon>
        <taxon>Bacillati</taxon>
        <taxon>Bacillota</taxon>
        <taxon>Bacilli</taxon>
        <taxon>Bacillales</taxon>
        <taxon>Paenibacillaceae</taxon>
        <taxon>Paenibacillus</taxon>
    </lineage>
</organism>
<dbReference type="Proteomes" id="UP001168883">
    <property type="component" value="Unassembled WGS sequence"/>
</dbReference>
<keyword evidence="1" id="KW-1133">Transmembrane helix</keyword>
<dbReference type="EMBL" id="JAUMKJ010000015">
    <property type="protein sequence ID" value="MDO3678207.1"/>
    <property type="molecule type" value="Genomic_DNA"/>
</dbReference>
<keyword evidence="1" id="KW-0812">Transmembrane</keyword>
<protein>
    <submittedName>
        <fullName evidence="2">ABC transporter permease</fullName>
    </submittedName>
</protein>
<comment type="caution">
    <text evidence="2">The sequence shown here is derived from an EMBL/GenBank/DDBJ whole genome shotgun (WGS) entry which is preliminary data.</text>
</comment>
<feature type="transmembrane region" description="Helical" evidence="1">
    <location>
        <begin position="165"/>
        <end position="183"/>
    </location>
</feature>
<keyword evidence="1" id="KW-0472">Membrane</keyword>